<feature type="transmembrane region" description="Helical" evidence="1">
    <location>
        <begin position="50"/>
        <end position="77"/>
    </location>
</feature>
<reference evidence="3" key="1">
    <citation type="submission" date="2016-10" db="EMBL/GenBank/DDBJ databases">
        <authorList>
            <person name="Varghese N."/>
            <person name="Submissions S."/>
        </authorList>
    </citation>
    <scope>NUCLEOTIDE SEQUENCE [LARGE SCALE GENOMIC DNA]</scope>
    <source>
        <strain evidence="3">CGMCC 1.10121</strain>
    </source>
</reference>
<keyword evidence="1" id="KW-0812">Transmembrane</keyword>
<dbReference type="AlphaFoldDB" id="A0A1H8RJV4"/>
<evidence type="ECO:0000313" key="2">
    <source>
        <dbReference type="EMBL" id="SEO66547.1"/>
    </source>
</evidence>
<proteinExistence type="predicted"/>
<feature type="transmembrane region" description="Helical" evidence="1">
    <location>
        <begin position="89"/>
        <end position="108"/>
    </location>
</feature>
<evidence type="ECO:0008006" key="4">
    <source>
        <dbReference type="Google" id="ProtNLM"/>
    </source>
</evidence>
<accession>A0A1H8RJV4</accession>
<keyword evidence="1" id="KW-0472">Membrane</keyword>
<sequence>MPSTLRGSLLAAVQLLLVAVGGGASLLLLYTLLTLPPAPPGSDGFVTGGAYLWGGTALVFTLGVTGAGVVLPTVLGGDELLGLGRYQRTVLKAAAACFGGGLLLGVGLTAAVDFLFGVLALFLAVLLGLLLVALVLAWRLSEVVLERQGRNAAHID</sequence>
<dbReference type="EMBL" id="FODV01000004">
    <property type="protein sequence ID" value="SEO66547.1"/>
    <property type="molecule type" value="Genomic_DNA"/>
</dbReference>
<name>A0A1H8RJV4_9EURY</name>
<feature type="transmembrane region" description="Helical" evidence="1">
    <location>
        <begin position="114"/>
        <end position="138"/>
    </location>
</feature>
<evidence type="ECO:0000256" key="1">
    <source>
        <dbReference type="SAM" id="Phobius"/>
    </source>
</evidence>
<gene>
    <name evidence="2" type="ORF">SAMN04487948_10460</name>
</gene>
<organism evidence="2 3">
    <name type="scientific">Halogranum amylolyticum</name>
    <dbReference type="NCBI Taxonomy" id="660520"/>
    <lineage>
        <taxon>Archaea</taxon>
        <taxon>Methanobacteriati</taxon>
        <taxon>Methanobacteriota</taxon>
        <taxon>Stenosarchaea group</taxon>
        <taxon>Halobacteria</taxon>
        <taxon>Halobacteriales</taxon>
        <taxon>Haloferacaceae</taxon>
    </lineage>
</organism>
<feature type="transmembrane region" description="Helical" evidence="1">
    <location>
        <begin position="7"/>
        <end position="30"/>
    </location>
</feature>
<keyword evidence="3" id="KW-1185">Reference proteome</keyword>
<dbReference type="RefSeq" id="WP_089823175.1">
    <property type="nucleotide sequence ID" value="NZ_FODV01000004.1"/>
</dbReference>
<dbReference type="Proteomes" id="UP000199126">
    <property type="component" value="Unassembled WGS sequence"/>
</dbReference>
<keyword evidence="1" id="KW-1133">Transmembrane helix</keyword>
<evidence type="ECO:0000313" key="3">
    <source>
        <dbReference type="Proteomes" id="UP000199126"/>
    </source>
</evidence>
<dbReference type="OrthoDB" id="69355at1644055"/>
<protein>
    <recommendedName>
        <fullName evidence="4">DUF2975 domain-containing protein</fullName>
    </recommendedName>
</protein>